<dbReference type="KEGG" id="hsd:SD1D_0419"/>
<dbReference type="OrthoDB" id="192868at2"/>
<evidence type="ECO:0000313" key="3">
    <source>
        <dbReference type="EMBL" id="CUH91971.1"/>
    </source>
</evidence>
<accession>A0A0K8J2V1</accession>
<dbReference type="Pfam" id="PF14018">
    <property type="entry name" value="DUF4234"/>
    <property type="match status" value="1"/>
</dbReference>
<evidence type="ECO:0000256" key="1">
    <source>
        <dbReference type="SAM" id="Phobius"/>
    </source>
</evidence>
<feature type="domain" description="DUF4234" evidence="2">
    <location>
        <begin position="5"/>
        <end position="74"/>
    </location>
</feature>
<keyword evidence="1" id="KW-0812">Transmembrane</keyword>
<keyword evidence="4" id="KW-1185">Reference proteome</keyword>
<reference evidence="4" key="1">
    <citation type="submission" date="2015-09" db="EMBL/GenBank/DDBJ databases">
        <authorList>
            <person name="Wibberg D."/>
        </authorList>
    </citation>
    <scope>NUCLEOTIDE SEQUENCE [LARGE SCALE GENOMIC DNA]</scope>
    <source>
        <strain evidence="4">SD1D</strain>
    </source>
</reference>
<evidence type="ECO:0000259" key="2">
    <source>
        <dbReference type="Pfam" id="PF14018"/>
    </source>
</evidence>
<dbReference type="AlphaFoldDB" id="A0A0K8J2V1"/>
<feature type="transmembrane region" description="Helical" evidence="1">
    <location>
        <begin position="90"/>
        <end position="109"/>
    </location>
</feature>
<name>A0A0K8J2V1_9FIRM</name>
<gene>
    <name evidence="3" type="ORF">SD1D_0419</name>
</gene>
<feature type="transmembrane region" description="Helical" evidence="1">
    <location>
        <begin position="47"/>
        <end position="69"/>
    </location>
</feature>
<evidence type="ECO:0000313" key="4">
    <source>
        <dbReference type="Proteomes" id="UP000196053"/>
    </source>
</evidence>
<keyword evidence="1" id="KW-1133">Transmembrane helix</keyword>
<dbReference type="RefSeq" id="WP_058257389.1">
    <property type="nucleotide sequence ID" value="NZ_LN879430.1"/>
</dbReference>
<protein>
    <recommendedName>
        <fullName evidence="2">DUF4234 domain-containing protein</fullName>
    </recommendedName>
</protein>
<proteinExistence type="predicted"/>
<organism evidence="3 4">
    <name type="scientific">Herbinix luporum</name>
    <dbReference type="NCBI Taxonomy" id="1679721"/>
    <lineage>
        <taxon>Bacteria</taxon>
        <taxon>Bacillati</taxon>
        <taxon>Bacillota</taxon>
        <taxon>Clostridia</taxon>
        <taxon>Lachnospirales</taxon>
        <taxon>Lachnospiraceae</taxon>
        <taxon>Herbinix</taxon>
    </lineage>
</organism>
<dbReference type="Proteomes" id="UP000196053">
    <property type="component" value="Chromosome I"/>
</dbReference>
<keyword evidence="1" id="KW-0472">Membrane</keyword>
<sequence>MIQRRSLLKLILLSFVTLGIYQIVFWYKYADDVNRICEGDGEETKNYIIVILLSLVTCGIYNFIWYYGVGNRLSQNAPRYGTTFKENGTTVLLWMLLGSISCGIGYDLYF</sequence>
<feature type="transmembrane region" description="Helical" evidence="1">
    <location>
        <begin position="7"/>
        <end position="27"/>
    </location>
</feature>
<dbReference type="InterPro" id="IPR025328">
    <property type="entry name" value="DUF4234"/>
</dbReference>
<dbReference type="EMBL" id="LN879430">
    <property type="protein sequence ID" value="CUH91971.1"/>
    <property type="molecule type" value="Genomic_DNA"/>
</dbReference>